<evidence type="ECO:0000256" key="1">
    <source>
        <dbReference type="SAM" id="Phobius"/>
    </source>
</evidence>
<evidence type="ECO:0000313" key="3">
    <source>
        <dbReference type="EMBL" id="KAF9062333.1"/>
    </source>
</evidence>
<feature type="domain" description="DUF6533" evidence="2">
    <location>
        <begin position="2"/>
        <end position="42"/>
    </location>
</feature>
<feature type="transmembrane region" description="Helical" evidence="1">
    <location>
        <begin position="31"/>
        <end position="53"/>
    </location>
</feature>
<comment type="caution">
    <text evidence="3">The sequence shown here is derived from an EMBL/GenBank/DDBJ whole genome shotgun (WGS) entry which is preliminary data.</text>
</comment>
<protein>
    <recommendedName>
        <fullName evidence="2">DUF6533 domain-containing protein</fullName>
    </recommendedName>
</protein>
<keyword evidence="1" id="KW-0472">Membrane</keyword>
<feature type="transmembrane region" description="Helical" evidence="1">
    <location>
        <begin position="73"/>
        <end position="93"/>
    </location>
</feature>
<dbReference type="OrthoDB" id="3261349at2759"/>
<sequence>PIVILCYDYLITLDLEVEYFWRCSSTGFGTILFYINRYLSLLGNIPIIIFFFLPEQILRLHRCHVLEIYQQFFLSLVQLVISILFILRLYAIYDKDKRILGFLCMLATGMVGNGLVGALSTLQGLLMPGVHRFNGIFPRRTPQV</sequence>
<evidence type="ECO:0000313" key="4">
    <source>
        <dbReference type="Proteomes" id="UP000772434"/>
    </source>
</evidence>
<organism evidence="3 4">
    <name type="scientific">Rhodocollybia butyracea</name>
    <dbReference type="NCBI Taxonomy" id="206335"/>
    <lineage>
        <taxon>Eukaryota</taxon>
        <taxon>Fungi</taxon>
        <taxon>Dikarya</taxon>
        <taxon>Basidiomycota</taxon>
        <taxon>Agaricomycotina</taxon>
        <taxon>Agaricomycetes</taxon>
        <taxon>Agaricomycetidae</taxon>
        <taxon>Agaricales</taxon>
        <taxon>Marasmiineae</taxon>
        <taxon>Omphalotaceae</taxon>
        <taxon>Rhodocollybia</taxon>
    </lineage>
</organism>
<name>A0A9P5PEE3_9AGAR</name>
<dbReference type="EMBL" id="JADNRY010000175">
    <property type="protein sequence ID" value="KAF9062333.1"/>
    <property type="molecule type" value="Genomic_DNA"/>
</dbReference>
<evidence type="ECO:0000259" key="2">
    <source>
        <dbReference type="Pfam" id="PF20151"/>
    </source>
</evidence>
<proteinExistence type="predicted"/>
<reference evidence="3" key="1">
    <citation type="submission" date="2020-11" db="EMBL/GenBank/DDBJ databases">
        <authorList>
            <consortium name="DOE Joint Genome Institute"/>
            <person name="Ahrendt S."/>
            <person name="Riley R."/>
            <person name="Andreopoulos W."/>
            <person name="Labutti K."/>
            <person name="Pangilinan J."/>
            <person name="Ruiz-Duenas F.J."/>
            <person name="Barrasa J.M."/>
            <person name="Sanchez-Garcia M."/>
            <person name="Camarero S."/>
            <person name="Miyauchi S."/>
            <person name="Serrano A."/>
            <person name="Linde D."/>
            <person name="Babiker R."/>
            <person name="Drula E."/>
            <person name="Ayuso-Fernandez I."/>
            <person name="Pacheco R."/>
            <person name="Padilla G."/>
            <person name="Ferreira P."/>
            <person name="Barriuso J."/>
            <person name="Kellner H."/>
            <person name="Castanera R."/>
            <person name="Alfaro M."/>
            <person name="Ramirez L."/>
            <person name="Pisabarro A.G."/>
            <person name="Kuo A."/>
            <person name="Tritt A."/>
            <person name="Lipzen A."/>
            <person name="He G."/>
            <person name="Yan M."/>
            <person name="Ng V."/>
            <person name="Cullen D."/>
            <person name="Martin F."/>
            <person name="Rosso M.-N."/>
            <person name="Henrissat B."/>
            <person name="Hibbett D."/>
            <person name="Martinez A.T."/>
            <person name="Grigoriev I.V."/>
        </authorList>
    </citation>
    <scope>NUCLEOTIDE SEQUENCE</scope>
    <source>
        <strain evidence="3">AH 40177</strain>
    </source>
</reference>
<feature type="non-terminal residue" evidence="3">
    <location>
        <position position="144"/>
    </location>
</feature>
<keyword evidence="4" id="KW-1185">Reference proteome</keyword>
<keyword evidence="1" id="KW-1133">Transmembrane helix</keyword>
<dbReference type="Proteomes" id="UP000772434">
    <property type="component" value="Unassembled WGS sequence"/>
</dbReference>
<dbReference type="InterPro" id="IPR045340">
    <property type="entry name" value="DUF6533"/>
</dbReference>
<accession>A0A9P5PEE3</accession>
<dbReference type="AlphaFoldDB" id="A0A9P5PEE3"/>
<keyword evidence="1" id="KW-0812">Transmembrane</keyword>
<dbReference type="Pfam" id="PF20151">
    <property type="entry name" value="DUF6533"/>
    <property type="match status" value="1"/>
</dbReference>
<gene>
    <name evidence="3" type="ORF">BDP27DRAFT_1233747</name>
</gene>
<feature type="transmembrane region" description="Helical" evidence="1">
    <location>
        <begin position="99"/>
        <end position="122"/>
    </location>
</feature>